<dbReference type="EC" id="1.5.1.2" evidence="4 5"/>
<dbReference type="GO" id="GO:0004735">
    <property type="term" value="F:pyrroline-5-carboxylate reductase activity"/>
    <property type="evidence" value="ECO:0007669"/>
    <property type="project" value="UniProtKB-UniRule"/>
</dbReference>
<dbReference type="Gene3D" id="1.10.3730.10">
    <property type="entry name" value="ProC C-terminal domain-like"/>
    <property type="match status" value="1"/>
</dbReference>
<name>A0A516SCM8_9NEIS</name>
<feature type="binding site" evidence="6">
    <location>
        <begin position="6"/>
        <end position="11"/>
    </location>
    <ligand>
        <name>NADP(+)</name>
        <dbReference type="ChEBI" id="CHEBI:58349"/>
    </ligand>
</feature>
<dbReference type="UniPathway" id="UPA00098">
    <property type="reaction ID" value="UER00361"/>
</dbReference>
<keyword evidence="4" id="KW-0963">Cytoplasm</keyword>
<dbReference type="InterPro" id="IPR028939">
    <property type="entry name" value="P5C_Rdtase_cat_N"/>
</dbReference>
<sequence length="275" mass="28791">MSIVFIGGGNMATAMLGGMLQQGFAANELHVVEPDAARREQLQTDFGVGAWALDDPLPDCDIVILAVKPQQLAAVAKARAAELAGRLVISIAAGIRMADLQRWLKCEAPNGPARLVRVMPNTPALVRAGVSGAWLGPHALAEDQAQVDRILRSVGSVVWVEEETRLDAITAISGSGPAYVFHFIESLCQAAELQGFDAATARQLAYGTFEGAVRLALDSHDDAATLREKVTSKGGTTAAALNKMAELGVQAAIVAGAQAARARATELADELGRDS</sequence>
<dbReference type="SUPFAM" id="SSF51735">
    <property type="entry name" value="NAD(P)-binding Rossmann-fold domains"/>
    <property type="match status" value="1"/>
</dbReference>
<dbReference type="RefSeq" id="WP_143856825.1">
    <property type="nucleotide sequence ID" value="NZ_CP041730.1"/>
</dbReference>
<reference evidence="10" key="1">
    <citation type="submission" date="2019-07" db="EMBL/GenBank/DDBJ databases">
        <title>Chitinimonas sp. nov., isolated from Ny-Alesund, arctica soil.</title>
        <authorList>
            <person name="Xu Q."/>
            <person name="Peng F."/>
        </authorList>
    </citation>
    <scope>NUCLEOTIDE SEQUENCE [LARGE SCALE GENOMIC DNA]</scope>
    <source>
        <strain evidence="10">R3-44</strain>
    </source>
</reference>
<dbReference type="PANTHER" id="PTHR11645:SF0">
    <property type="entry name" value="PYRROLINE-5-CARBOXYLATE REDUCTASE 3"/>
    <property type="match status" value="1"/>
</dbReference>
<evidence type="ECO:0000259" key="8">
    <source>
        <dbReference type="Pfam" id="PF14748"/>
    </source>
</evidence>
<evidence type="ECO:0000259" key="7">
    <source>
        <dbReference type="Pfam" id="PF03807"/>
    </source>
</evidence>
<dbReference type="SUPFAM" id="SSF48179">
    <property type="entry name" value="6-phosphogluconate dehydrogenase C-terminal domain-like"/>
    <property type="match status" value="1"/>
</dbReference>
<dbReference type="PIRSF" id="PIRSF000193">
    <property type="entry name" value="Pyrrol-5-carb_rd"/>
    <property type="match status" value="1"/>
</dbReference>
<evidence type="ECO:0000256" key="6">
    <source>
        <dbReference type="PIRSR" id="PIRSR000193-1"/>
    </source>
</evidence>
<dbReference type="InterPro" id="IPR036291">
    <property type="entry name" value="NAD(P)-bd_dom_sf"/>
</dbReference>
<evidence type="ECO:0000256" key="4">
    <source>
        <dbReference type="HAMAP-Rule" id="MF_01925"/>
    </source>
</evidence>
<feature type="binding site" evidence="6">
    <location>
        <begin position="66"/>
        <end position="69"/>
    </location>
    <ligand>
        <name>NADP(+)</name>
        <dbReference type="ChEBI" id="CHEBI:58349"/>
    </ligand>
</feature>
<evidence type="ECO:0000313" key="9">
    <source>
        <dbReference type="EMBL" id="QDQ25902.1"/>
    </source>
</evidence>
<proteinExistence type="inferred from homology"/>
<dbReference type="KEGG" id="cari:FNU76_05795"/>
<accession>A0A516SCM8</accession>
<comment type="function">
    <text evidence="4">Catalyzes the reduction of 1-pyrroline-5-carboxylate (PCA) to L-proline.</text>
</comment>
<dbReference type="EMBL" id="CP041730">
    <property type="protein sequence ID" value="QDQ25902.1"/>
    <property type="molecule type" value="Genomic_DNA"/>
</dbReference>
<keyword evidence="2 4" id="KW-0521">NADP</keyword>
<dbReference type="PANTHER" id="PTHR11645">
    <property type="entry name" value="PYRROLINE-5-CARBOXYLATE REDUCTASE"/>
    <property type="match status" value="1"/>
</dbReference>
<comment type="catalytic activity">
    <reaction evidence="4">
        <text>L-proline + NAD(+) = (S)-1-pyrroline-5-carboxylate + NADH + 2 H(+)</text>
        <dbReference type="Rhea" id="RHEA:14105"/>
        <dbReference type="ChEBI" id="CHEBI:15378"/>
        <dbReference type="ChEBI" id="CHEBI:17388"/>
        <dbReference type="ChEBI" id="CHEBI:57540"/>
        <dbReference type="ChEBI" id="CHEBI:57945"/>
        <dbReference type="ChEBI" id="CHEBI:60039"/>
        <dbReference type="EC" id="1.5.1.2"/>
    </reaction>
</comment>
<comment type="subcellular location">
    <subcellularLocation>
        <location evidence="4">Cytoplasm</location>
    </subcellularLocation>
</comment>
<dbReference type="HAMAP" id="MF_01925">
    <property type="entry name" value="P5C_reductase"/>
    <property type="match status" value="1"/>
</dbReference>
<evidence type="ECO:0000256" key="1">
    <source>
        <dbReference type="ARBA" id="ARBA00005525"/>
    </source>
</evidence>
<comment type="catalytic activity">
    <reaction evidence="4">
        <text>L-proline + NADP(+) = (S)-1-pyrroline-5-carboxylate + NADPH + 2 H(+)</text>
        <dbReference type="Rhea" id="RHEA:14109"/>
        <dbReference type="ChEBI" id="CHEBI:15378"/>
        <dbReference type="ChEBI" id="CHEBI:17388"/>
        <dbReference type="ChEBI" id="CHEBI:57783"/>
        <dbReference type="ChEBI" id="CHEBI:58349"/>
        <dbReference type="ChEBI" id="CHEBI:60039"/>
        <dbReference type="EC" id="1.5.1.2"/>
    </reaction>
</comment>
<dbReference type="InterPro" id="IPR008927">
    <property type="entry name" value="6-PGluconate_DH-like_C_sf"/>
</dbReference>
<keyword evidence="4" id="KW-0028">Amino-acid biosynthesis</keyword>
<dbReference type="InterPro" id="IPR029036">
    <property type="entry name" value="P5CR_dimer"/>
</dbReference>
<dbReference type="Proteomes" id="UP000317550">
    <property type="component" value="Chromosome"/>
</dbReference>
<evidence type="ECO:0000313" key="10">
    <source>
        <dbReference type="Proteomes" id="UP000317550"/>
    </source>
</evidence>
<evidence type="ECO:0000256" key="3">
    <source>
        <dbReference type="ARBA" id="ARBA00023002"/>
    </source>
</evidence>
<dbReference type="FunFam" id="1.10.3730.10:FF:000001">
    <property type="entry name" value="Pyrroline-5-carboxylate reductase"/>
    <property type="match status" value="1"/>
</dbReference>
<dbReference type="NCBIfam" id="TIGR00112">
    <property type="entry name" value="proC"/>
    <property type="match status" value="1"/>
</dbReference>
<keyword evidence="4" id="KW-0641">Proline biosynthesis</keyword>
<dbReference type="GO" id="GO:0055129">
    <property type="term" value="P:L-proline biosynthetic process"/>
    <property type="evidence" value="ECO:0007669"/>
    <property type="project" value="UniProtKB-UniRule"/>
</dbReference>
<comment type="pathway">
    <text evidence="4">Amino-acid biosynthesis; L-proline biosynthesis; L-proline from L-glutamate 5-semialdehyde: step 1/1.</text>
</comment>
<evidence type="ECO:0000256" key="2">
    <source>
        <dbReference type="ARBA" id="ARBA00022857"/>
    </source>
</evidence>
<organism evidence="9 10">
    <name type="scientific">Chitinimonas arctica</name>
    <dbReference type="NCBI Taxonomy" id="2594795"/>
    <lineage>
        <taxon>Bacteria</taxon>
        <taxon>Pseudomonadati</taxon>
        <taxon>Pseudomonadota</taxon>
        <taxon>Betaproteobacteria</taxon>
        <taxon>Neisseriales</taxon>
        <taxon>Chitinibacteraceae</taxon>
        <taxon>Chitinimonas</taxon>
    </lineage>
</organism>
<dbReference type="InterPro" id="IPR000304">
    <property type="entry name" value="Pyrroline-COOH_reductase"/>
</dbReference>
<keyword evidence="10" id="KW-1185">Reference proteome</keyword>
<protein>
    <recommendedName>
        <fullName evidence="4 5">Pyrroline-5-carboxylate reductase</fullName>
        <shortName evidence="4">P5C reductase</shortName>
        <shortName evidence="4">P5CR</shortName>
        <ecNumber evidence="4 5">1.5.1.2</ecNumber>
    </recommendedName>
    <alternativeName>
        <fullName evidence="4">PCA reductase</fullName>
    </alternativeName>
</protein>
<dbReference type="AlphaFoldDB" id="A0A516SCM8"/>
<dbReference type="GO" id="GO:0005737">
    <property type="term" value="C:cytoplasm"/>
    <property type="evidence" value="ECO:0007669"/>
    <property type="project" value="UniProtKB-SubCell"/>
</dbReference>
<feature type="domain" description="Pyrroline-5-carboxylate reductase catalytic N-terminal" evidence="7">
    <location>
        <begin position="3"/>
        <end position="94"/>
    </location>
</feature>
<comment type="similarity">
    <text evidence="1 4">Belongs to the pyrroline-5-carboxylate reductase family.</text>
</comment>
<dbReference type="Pfam" id="PF14748">
    <property type="entry name" value="P5CR_dimer"/>
    <property type="match status" value="1"/>
</dbReference>
<gene>
    <name evidence="4" type="primary">proC</name>
    <name evidence="9" type="ORF">FNU76_05795</name>
</gene>
<evidence type="ECO:0000256" key="5">
    <source>
        <dbReference type="NCBIfam" id="TIGR00112"/>
    </source>
</evidence>
<feature type="domain" description="Pyrroline-5-carboxylate reductase dimerisation" evidence="8">
    <location>
        <begin position="163"/>
        <end position="267"/>
    </location>
</feature>
<keyword evidence="3 4" id="KW-0560">Oxidoreductase</keyword>
<dbReference type="Pfam" id="PF03807">
    <property type="entry name" value="F420_oxidored"/>
    <property type="match status" value="1"/>
</dbReference>
<dbReference type="Gene3D" id="3.40.50.720">
    <property type="entry name" value="NAD(P)-binding Rossmann-like Domain"/>
    <property type="match status" value="1"/>
</dbReference>
<dbReference type="OrthoDB" id="9805754at2"/>